<gene>
    <name evidence="2" type="ORF">HD556DRAFT_1194769</name>
</gene>
<accession>A0A9P7AHJ6</accession>
<reference evidence="2" key="1">
    <citation type="journal article" date="2020" name="New Phytol.">
        <title>Comparative genomics reveals dynamic genome evolution in host specialist ectomycorrhizal fungi.</title>
        <authorList>
            <person name="Lofgren L.A."/>
            <person name="Nguyen N.H."/>
            <person name="Vilgalys R."/>
            <person name="Ruytinx J."/>
            <person name="Liao H.L."/>
            <person name="Branco S."/>
            <person name="Kuo A."/>
            <person name="LaButti K."/>
            <person name="Lipzen A."/>
            <person name="Andreopoulos W."/>
            <person name="Pangilinan J."/>
            <person name="Riley R."/>
            <person name="Hundley H."/>
            <person name="Na H."/>
            <person name="Barry K."/>
            <person name="Grigoriev I.V."/>
            <person name="Stajich J.E."/>
            <person name="Kennedy P.G."/>
        </authorList>
    </citation>
    <scope>NUCLEOTIDE SEQUENCE</scope>
    <source>
        <strain evidence="2">S12</strain>
    </source>
</reference>
<dbReference type="GeneID" id="64590017"/>
<name>A0A9P7AHJ6_9AGAM</name>
<evidence type="ECO:0000259" key="1">
    <source>
        <dbReference type="Pfam" id="PF14474"/>
    </source>
</evidence>
<organism evidence="2 3">
    <name type="scientific">Suillus plorans</name>
    <dbReference type="NCBI Taxonomy" id="116603"/>
    <lineage>
        <taxon>Eukaryota</taxon>
        <taxon>Fungi</taxon>
        <taxon>Dikarya</taxon>
        <taxon>Basidiomycota</taxon>
        <taxon>Agaricomycotina</taxon>
        <taxon>Agaricomycetes</taxon>
        <taxon>Agaricomycetidae</taxon>
        <taxon>Boletales</taxon>
        <taxon>Suillineae</taxon>
        <taxon>Suillaceae</taxon>
        <taxon>Suillus</taxon>
    </lineage>
</organism>
<dbReference type="Proteomes" id="UP000719766">
    <property type="component" value="Unassembled WGS sequence"/>
</dbReference>
<protein>
    <recommendedName>
        <fullName evidence="1">Restriction of telomere capping protein 4 C-terminal domain-containing protein</fullName>
    </recommendedName>
</protein>
<comment type="caution">
    <text evidence="2">The sequence shown here is derived from an EMBL/GenBank/DDBJ whole genome shotgun (WGS) entry which is preliminary data.</text>
</comment>
<dbReference type="InterPro" id="IPR028094">
    <property type="entry name" value="RTC4_C"/>
</dbReference>
<feature type="non-terminal residue" evidence="2">
    <location>
        <position position="89"/>
    </location>
</feature>
<feature type="non-terminal residue" evidence="2">
    <location>
        <position position="1"/>
    </location>
</feature>
<dbReference type="AlphaFoldDB" id="A0A9P7AHJ6"/>
<proteinExistence type="predicted"/>
<dbReference type="EMBL" id="JABBWE010000066">
    <property type="protein sequence ID" value="KAG1788622.1"/>
    <property type="molecule type" value="Genomic_DNA"/>
</dbReference>
<keyword evidence="3" id="KW-1185">Reference proteome</keyword>
<dbReference type="RefSeq" id="XP_041155813.1">
    <property type="nucleotide sequence ID" value="XM_041296253.1"/>
</dbReference>
<evidence type="ECO:0000313" key="3">
    <source>
        <dbReference type="Proteomes" id="UP000719766"/>
    </source>
</evidence>
<feature type="domain" description="Restriction of telomere capping protein 4 C-terminal" evidence="1">
    <location>
        <begin position="1"/>
        <end position="75"/>
    </location>
</feature>
<dbReference type="Pfam" id="PF14474">
    <property type="entry name" value="RTC4"/>
    <property type="match status" value="1"/>
</dbReference>
<evidence type="ECO:0000313" key="2">
    <source>
        <dbReference type="EMBL" id="KAG1788622.1"/>
    </source>
</evidence>
<dbReference type="OrthoDB" id="2685518at2759"/>
<sequence length="89" mass="9929">YGPKGEHIIAHALEGMFRTSTLPLNTIRPLDVKKFTDFILVPYVATSAIAHRFGITIAEAHTIRLDSRSAGIDLHPALDSDEELDQIYR</sequence>